<keyword evidence="1" id="KW-1133">Transmembrane helix</keyword>
<evidence type="ECO:0000313" key="2">
    <source>
        <dbReference type="EMBL" id="MBR7621140.1"/>
    </source>
</evidence>
<feature type="transmembrane region" description="Helical" evidence="1">
    <location>
        <begin position="46"/>
        <end position="64"/>
    </location>
</feature>
<evidence type="ECO:0000256" key="1">
    <source>
        <dbReference type="SAM" id="Phobius"/>
    </source>
</evidence>
<feature type="transmembrane region" description="Helical" evidence="1">
    <location>
        <begin position="21"/>
        <end position="40"/>
    </location>
</feature>
<dbReference type="AlphaFoldDB" id="A0A941D2K8"/>
<gene>
    <name evidence="2" type="ORF">JKL49_17230</name>
</gene>
<proteinExistence type="predicted"/>
<keyword evidence="1" id="KW-0812">Transmembrane</keyword>
<organism evidence="2 3">
    <name type="scientific">Phenylobacterium glaciei</name>
    <dbReference type="NCBI Taxonomy" id="2803784"/>
    <lineage>
        <taxon>Bacteria</taxon>
        <taxon>Pseudomonadati</taxon>
        <taxon>Pseudomonadota</taxon>
        <taxon>Alphaproteobacteria</taxon>
        <taxon>Caulobacterales</taxon>
        <taxon>Caulobacteraceae</taxon>
        <taxon>Phenylobacterium</taxon>
    </lineage>
</organism>
<keyword evidence="1" id="KW-0472">Membrane</keyword>
<name>A0A941D2K8_9CAUL</name>
<evidence type="ECO:0000313" key="3">
    <source>
        <dbReference type="Proteomes" id="UP000622580"/>
    </source>
</evidence>
<sequence length="139" mass="15887">MSYAIPSVRALRANDDSARELAAKIGRFLLVMLGLAIMAVGLVTSVLPGHLGLPILVVGLMIVLRNSFKARRRFVGIQRAHPKMVFPLRRLMRREPEIAAVFWQQMLRMEKVILPGRYRFARKVRRWLHPSRSGSIFAK</sequence>
<comment type="caution">
    <text evidence="2">The sequence shown here is derived from an EMBL/GenBank/DDBJ whole genome shotgun (WGS) entry which is preliminary data.</text>
</comment>
<dbReference type="EMBL" id="JAGSGD010000001">
    <property type="protein sequence ID" value="MBR7621140.1"/>
    <property type="molecule type" value="Genomic_DNA"/>
</dbReference>
<reference evidence="2" key="1">
    <citation type="submission" date="2021-04" db="EMBL/GenBank/DDBJ databases">
        <title>Draft genome assembly of strain Phenylobacterium sp. 20VBR1 using MiniION and Illumina platforms.</title>
        <authorList>
            <person name="Thomas F.A."/>
            <person name="Krishnan K.P."/>
            <person name="Sinha R.K."/>
        </authorList>
    </citation>
    <scope>NUCLEOTIDE SEQUENCE</scope>
    <source>
        <strain evidence="2">20VBR1</strain>
    </source>
</reference>
<keyword evidence="3" id="KW-1185">Reference proteome</keyword>
<dbReference type="RefSeq" id="WP_215342067.1">
    <property type="nucleotide sequence ID" value="NZ_JAGSGD010000001.1"/>
</dbReference>
<protein>
    <submittedName>
        <fullName evidence="2">Uncharacterized protein</fullName>
    </submittedName>
</protein>
<dbReference type="Proteomes" id="UP000622580">
    <property type="component" value="Unassembled WGS sequence"/>
</dbReference>
<accession>A0A941D2K8</accession>